<dbReference type="AlphaFoldDB" id="A0A2N5VII4"/>
<organism evidence="1 2">
    <name type="scientific">Puccinia coronata f. sp. avenae</name>
    <dbReference type="NCBI Taxonomy" id="200324"/>
    <lineage>
        <taxon>Eukaryota</taxon>
        <taxon>Fungi</taxon>
        <taxon>Dikarya</taxon>
        <taxon>Basidiomycota</taxon>
        <taxon>Pucciniomycotina</taxon>
        <taxon>Pucciniomycetes</taxon>
        <taxon>Pucciniales</taxon>
        <taxon>Pucciniaceae</taxon>
        <taxon>Puccinia</taxon>
    </lineage>
</organism>
<protein>
    <submittedName>
        <fullName evidence="1">Uncharacterized protein</fullName>
    </submittedName>
</protein>
<evidence type="ECO:0000313" key="2">
    <source>
        <dbReference type="Proteomes" id="UP000235392"/>
    </source>
</evidence>
<comment type="caution">
    <text evidence="1">The sequence shown here is derived from an EMBL/GenBank/DDBJ whole genome shotgun (WGS) entry which is preliminary data.</text>
</comment>
<evidence type="ECO:0000313" key="1">
    <source>
        <dbReference type="EMBL" id="PLW49805.1"/>
    </source>
</evidence>
<sequence length="233" mass="24177">MRVALRFEGSWSERGACLIGIIESATCSASRLKPARQAGCNLLGKQAATCSASRLQCNPLGEQVAGCLLGEQVAGCLLGKQVATCNLLTNQGTAGNLLAVACYLLGEQVTAGNLLGEQITAGNLLGEQVTAGNLLAEWVTACNLLAKQVEACSLLAKQVAGCYLLVEQVAGGSLLWEKVAGCYLLAKQVPAISFSVSMLHAATCLSTVPCSLIVVCNAQHWVVIKSQANIKEA</sequence>
<accession>A0A2N5VII4</accession>
<dbReference type="Proteomes" id="UP000235392">
    <property type="component" value="Unassembled WGS sequence"/>
</dbReference>
<reference evidence="1 2" key="1">
    <citation type="submission" date="2017-11" db="EMBL/GenBank/DDBJ databases">
        <title>De novo assembly and phasing of dikaryotic genomes from two isolates of Puccinia coronata f. sp. avenae, the causal agent of oat crown rust.</title>
        <authorList>
            <person name="Miller M.E."/>
            <person name="Zhang Y."/>
            <person name="Omidvar V."/>
            <person name="Sperschneider J."/>
            <person name="Schwessinger B."/>
            <person name="Raley C."/>
            <person name="Palmer J.M."/>
            <person name="Garnica D."/>
            <person name="Upadhyaya N."/>
            <person name="Rathjen J."/>
            <person name="Taylor J.M."/>
            <person name="Park R.F."/>
            <person name="Dodds P.N."/>
            <person name="Hirsch C.D."/>
            <person name="Kianian S.F."/>
            <person name="Figueroa M."/>
        </authorList>
    </citation>
    <scope>NUCLEOTIDE SEQUENCE [LARGE SCALE GENOMIC DNA]</scope>
    <source>
        <strain evidence="1">12SD80</strain>
    </source>
</reference>
<name>A0A2N5VII4_9BASI</name>
<proteinExistence type="predicted"/>
<gene>
    <name evidence="1" type="ORF">PCASD_01557</name>
</gene>
<dbReference type="EMBL" id="PGCI01000014">
    <property type="protein sequence ID" value="PLW49805.1"/>
    <property type="molecule type" value="Genomic_DNA"/>
</dbReference>